<dbReference type="Pfam" id="PF08149">
    <property type="entry name" value="BING4CT"/>
    <property type="match status" value="1"/>
</dbReference>
<dbReference type="InterPro" id="IPR036322">
    <property type="entry name" value="WD40_repeat_dom_sf"/>
</dbReference>
<dbReference type="InterPro" id="IPR040315">
    <property type="entry name" value="WDR46/Utp7"/>
</dbReference>
<dbReference type="Pfam" id="PF00400">
    <property type="entry name" value="WD40"/>
    <property type="match status" value="1"/>
</dbReference>
<dbReference type="Proteomes" id="UP000700596">
    <property type="component" value="Unassembled WGS sequence"/>
</dbReference>
<dbReference type="SMART" id="SM01033">
    <property type="entry name" value="BING4CT"/>
    <property type="match status" value="1"/>
</dbReference>
<dbReference type="FunFam" id="2.130.10.10:FF:000378">
    <property type="entry name" value="U3 small nucleolar RNA-associated protein 7"/>
    <property type="match status" value="1"/>
</dbReference>
<evidence type="ECO:0000256" key="1">
    <source>
        <dbReference type="ARBA" id="ARBA00004099"/>
    </source>
</evidence>
<keyword evidence="3" id="KW-0698">rRNA processing</keyword>
<dbReference type="InterPro" id="IPR019775">
    <property type="entry name" value="WD40_repeat_CS"/>
</dbReference>
<feature type="compositionally biased region" description="Basic residues" evidence="9">
    <location>
        <begin position="486"/>
        <end position="502"/>
    </location>
</feature>
<sequence length="548" mass="61711">MSTKPLPTSSKALQKRANPILDAEAEALARHEQSAVRTYGRGDRIHIKSIKDVKLRTNLTSLENKYKASALASKNAEILLDTNPGLLEAENSLEKTYRVRQDEIRQNVGVEVAKKGFELKLEELGPYDVCEYTRNGRDLLIAGRKGHVACLDWRDGKLGCELQLGETVRDAKWLHNNQTFAVAQKRCVYIYARDGVELHQLKKHFEVTHLQFLPYHFLLASVSAQGVLRYTDTSTGTMITEIPTKLGPPTAFCQNPHNAILHVGHQKGTVTLWSPNTETPLAKLLPHHGPVRSLAVDRSGRYMVSTAQDRRMSVWDIRMFKEVHSHHLKIPGSTLSISDRNLTAVGWGTNVSIYNSDIFTRASEDTSVLTPYMGWGGEGQTISRVRFCPFEDVLGISHNKGFSSIIVPGSGEPNYDAMEAGLNPFETSQQRREAEVHALLEKLQPEMISLESDFIGNLNVVSNEERQKQKDLDAKPVDKIAELKKRGRGRNSALRRHLRKSGQKNVIDAEKTRAREAMRSLDKREIEKMTKMKKEYGPALERFARKGF</sequence>
<evidence type="ECO:0000256" key="2">
    <source>
        <dbReference type="ARBA" id="ARBA00004604"/>
    </source>
</evidence>
<evidence type="ECO:0000313" key="12">
    <source>
        <dbReference type="Proteomes" id="UP000700596"/>
    </source>
</evidence>
<protein>
    <recommendedName>
        <fullName evidence="7">U three protein 7</fullName>
    </recommendedName>
</protein>
<comment type="function">
    <text evidence="1">Involved in nucleolar processing of pre-18S ribosomal RNA.</text>
</comment>
<proteinExistence type="predicted"/>
<dbReference type="PROSITE" id="PS00678">
    <property type="entry name" value="WD_REPEATS_1"/>
    <property type="match status" value="1"/>
</dbReference>
<evidence type="ECO:0000256" key="7">
    <source>
        <dbReference type="ARBA" id="ARBA00076453"/>
    </source>
</evidence>
<dbReference type="PANTHER" id="PTHR14085:SF3">
    <property type="entry name" value="WD REPEAT-CONTAINING PROTEIN 46"/>
    <property type="match status" value="1"/>
</dbReference>
<evidence type="ECO:0000256" key="3">
    <source>
        <dbReference type="ARBA" id="ARBA00022552"/>
    </source>
</evidence>
<keyword evidence="5" id="KW-0677">Repeat</keyword>
<comment type="caution">
    <text evidence="11">The sequence shown here is derived from an EMBL/GenBank/DDBJ whole genome shotgun (WGS) entry which is preliminary data.</text>
</comment>
<dbReference type="InterPro" id="IPR001680">
    <property type="entry name" value="WD40_rpt"/>
</dbReference>
<evidence type="ECO:0000259" key="10">
    <source>
        <dbReference type="SMART" id="SM01033"/>
    </source>
</evidence>
<dbReference type="PROSITE" id="PS50294">
    <property type="entry name" value="WD_REPEATS_REGION"/>
    <property type="match status" value="1"/>
</dbReference>
<dbReference type="SUPFAM" id="SSF50978">
    <property type="entry name" value="WD40 repeat-like"/>
    <property type="match status" value="1"/>
</dbReference>
<accession>A0A9P9IEF9</accession>
<dbReference type="EMBL" id="JAGMWT010000014">
    <property type="protein sequence ID" value="KAH7116837.1"/>
    <property type="molecule type" value="Genomic_DNA"/>
</dbReference>
<dbReference type="AlphaFoldDB" id="A0A9P9IEF9"/>
<dbReference type="OrthoDB" id="10251154at2759"/>
<organism evidence="11 12">
    <name type="scientific">Dendryphion nanum</name>
    <dbReference type="NCBI Taxonomy" id="256645"/>
    <lineage>
        <taxon>Eukaryota</taxon>
        <taxon>Fungi</taxon>
        <taxon>Dikarya</taxon>
        <taxon>Ascomycota</taxon>
        <taxon>Pezizomycotina</taxon>
        <taxon>Dothideomycetes</taxon>
        <taxon>Pleosporomycetidae</taxon>
        <taxon>Pleosporales</taxon>
        <taxon>Torulaceae</taxon>
        <taxon>Dendryphion</taxon>
    </lineage>
</organism>
<feature type="repeat" description="WD" evidence="8">
    <location>
        <begin position="284"/>
        <end position="325"/>
    </location>
</feature>
<comment type="subcellular location">
    <subcellularLocation>
        <location evidence="2">Nucleus</location>
        <location evidence="2">Nucleolus</location>
    </subcellularLocation>
</comment>
<evidence type="ECO:0000256" key="4">
    <source>
        <dbReference type="ARBA" id="ARBA00022574"/>
    </source>
</evidence>
<evidence type="ECO:0000256" key="9">
    <source>
        <dbReference type="SAM" id="MobiDB-lite"/>
    </source>
</evidence>
<dbReference type="PROSITE" id="PS50082">
    <property type="entry name" value="WD_REPEATS_2"/>
    <property type="match status" value="1"/>
</dbReference>
<dbReference type="Gene3D" id="2.130.10.10">
    <property type="entry name" value="YVTN repeat-like/Quinoprotein amine dehydrogenase"/>
    <property type="match status" value="1"/>
</dbReference>
<evidence type="ECO:0000313" key="11">
    <source>
        <dbReference type="EMBL" id="KAH7116837.1"/>
    </source>
</evidence>
<dbReference type="PANTHER" id="PTHR14085">
    <property type="entry name" value="WD-REPEAT PROTEIN BING4"/>
    <property type="match status" value="1"/>
</dbReference>
<feature type="region of interest" description="Disordered" evidence="9">
    <location>
        <begin position="486"/>
        <end position="505"/>
    </location>
</feature>
<dbReference type="GO" id="GO:0000462">
    <property type="term" value="P:maturation of SSU-rRNA from tricistronic rRNA transcript (SSU-rRNA, 5.8S rRNA, LSU-rRNA)"/>
    <property type="evidence" value="ECO:0007669"/>
    <property type="project" value="TreeGrafter"/>
</dbReference>
<keyword evidence="12" id="KW-1185">Reference proteome</keyword>
<dbReference type="InterPro" id="IPR012952">
    <property type="entry name" value="BING4_C_dom"/>
</dbReference>
<dbReference type="SMART" id="SM00320">
    <property type="entry name" value="WD40"/>
    <property type="match status" value="3"/>
</dbReference>
<dbReference type="GO" id="GO:0030686">
    <property type="term" value="C:90S preribosome"/>
    <property type="evidence" value="ECO:0007669"/>
    <property type="project" value="TreeGrafter"/>
</dbReference>
<feature type="domain" description="BING4 C-terminal" evidence="10">
    <location>
        <begin position="371"/>
        <end position="452"/>
    </location>
</feature>
<evidence type="ECO:0000256" key="8">
    <source>
        <dbReference type="PROSITE-ProRule" id="PRU00221"/>
    </source>
</evidence>
<keyword evidence="6" id="KW-0539">Nucleus</keyword>
<dbReference type="InterPro" id="IPR015943">
    <property type="entry name" value="WD40/YVTN_repeat-like_dom_sf"/>
</dbReference>
<reference evidence="11" key="1">
    <citation type="journal article" date="2021" name="Nat. Commun.">
        <title>Genetic determinants of endophytism in the Arabidopsis root mycobiome.</title>
        <authorList>
            <person name="Mesny F."/>
            <person name="Miyauchi S."/>
            <person name="Thiergart T."/>
            <person name="Pickel B."/>
            <person name="Atanasova L."/>
            <person name="Karlsson M."/>
            <person name="Huettel B."/>
            <person name="Barry K.W."/>
            <person name="Haridas S."/>
            <person name="Chen C."/>
            <person name="Bauer D."/>
            <person name="Andreopoulos W."/>
            <person name="Pangilinan J."/>
            <person name="LaButti K."/>
            <person name="Riley R."/>
            <person name="Lipzen A."/>
            <person name="Clum A."/>
            <person name="Drula E."/>
            <person name="Henrissat B."/>
            <person name="Kohler A."/>
            <person name="Grigoriev I.V."/>
            <person name="Martin F.M."/>
            <person name="Hacquard S."/>
        </authorList>
    </citation>
    <scope>NUCLEOTIDE SEQUENCE</scope>
    <source>
        <strain evidence="11">MPI-CAGE-CH-0243</strain>
    </source>
</reference>
<evidence type="ECO:0000256" key="6">
    <source>
        <dbReference type="ARBA" id="ARBA00023242"/>
    </source>
</evidence>
<dbReference type="GO" id="GO:0032040">
    <property type="term" value="C:small-subunit processome"/>
    <property type="evidence" value="ECO:0007669"/>
    <property type="project" value="TreeGrafter"/>
</dbReference>
<keyword evidence="4 8" id="KW-0853">WD repeat</keyword>
<gene>
    <name evidence="11" type="ORF">B0J11DRAFT_102190</name>
</gene>
<evidence type="ECO:0000256" key="5">
    <source>
        <dbReference type="ARBA" id="ARBA00022737"/>
    </source>
</evidence>
<name>A0A9P9IEF9_9PLEO</name>